<dbReference type="EMBL" id="AKHW03006283">
    <property type="protein sequence ID" value="KYO22088.1"/>
    <property type="molecule type" value="Genomic_DNA"/>
</dbReference>
<keyword evidence="2" id="KW-1133">Transmembrane helix</keyword>
<accession>A0A151MC26</accession>
<evidence type="ECO:0000256" key="1">
    <source>
        <dbReference type="SAM" id="MobiDB-lite"/>
    </source>
</evidence>
<keyword evidence="4" id="KW-1185">Reference proteome</keyword>
<feature type="transmembrane region" description="Helical" evidence="2">
    <location>
        <begin position="12"/>
        <end position="30"/>
    </location>
</feature>
<sequence>MRFYLELRNNFLNGYFMVAAALVSLYPLTVRETSFQRLSYSWASLVIQILHLNEIHQDRQECTPFNSEPKKGENKERRPLAAGPCSVSLQAPDP</sequence>
<comment type="caution">
    <text evidence="3">The sequence shown here is derived from an EMBL/GenBank/DDBJ whole genome shotgun (WGS) entry which is preliminary data.</text>
</comment>
<evidence type="ECO:0000256" key="2">
    <source>
        <dbReference type="SAM" id="Phobius"/>
    </source>
</evidence>
<feature type="region of interest" description="Disordered" evidence="1">
    <location>
        <begin position="61"/>
        <end position="94"/>
    </location>
</feature>
<protein>
    <submittedName>
        <fullName evidence="3">Uncharacterized protein</fullName>
    </submittedName>
</protein>
<dbReference type="AlphaFoldDB" id="A0A151MC26"/>
<name>A0A151MC26_ALLMI</name>
<evidence type="ECO:0000313" key="3">
    <source>
        <dbReference type="EMBL" id="KYO22088.1"/>
    </source>
</evidence>
<dbReference type="Proteomes" id="UP000050525">
    <property type="component" value="Unassembled WGS sequence"/>
</dbReference>
<evidence type="ECO:0000313" key="4">
    <source>
        <dbReference type="Proteomes" id="UP000050525"/>
    </source>
</evidence>
<keyword evidence="2" id="KW-0812">Transmembrane</keyword>
<organism evidence="3 4">
    <name type="scientific">Alligator mississippiensis</name>
    <name type="common">American alligator</name>
    <dbReference type="NCBI Taxonomy" id="8496"/>
    <lineage>
        <taxon>Eukaryota</taxon>
        <taxon>Metazoa</taxon>
        <taxon>Chordata</taxon>
        <taxon>Craniata</taxon>
        <taxon>Vertebrata</taxon>
        <taxon>Euteleostomi</taxon>
        <taxon>Archelosauria</taxon>
        <taxon>Archosauria</taxon>
        <taxon>Crocodylia</taxon>
        <taxon>Alligatoridae</taxon>
        <taxon>Alligatorinae</taxon>
        <taxon>Alligator</taxon>
    </lineage>
</organism>
<reference evidence="3 4" key="1">
    <citation type="journal article" date="2012" name="Genome Biol.">
        <title>Sequencing three crocodilian genomes to illuminate the evolution of archosaurs and amniotes.</title>
        <authorList>
            <person name="St John J.A."/>
            <person name="Braun E.L."/>
            <person name="Isberg S.R."/>
            <person name="Miles L.G."/>
            <person name="Chong A.Y."/>
            <person name="Gongora J."/>
            <person name="Dalzell P."/>
            <person name="Moran C."/>
            <person name="Bed'hom B."/>
            <person name="Abzhanov A."/>
            <person name="Burgess S.C."/>
            <person name="Cooksey A.M."/>
            <person name="Castoe T.A."/>
            <person name="Crawford N.G."/>
            <person name="Densmore L.D."/>
            <person name="Drew J.C."/>
            <person name="Edwards S.V."/>
            <person name="Faircloth B.C."/>
            <person name="Fujita M.K."/>
            <person name="Greenwold M.J."/>
            <person name="Hoffmann F.G."/>
            <person name="Howard J.M."/>
            <person name="Iguchi T."/>
            <person name="Janes D.E."/>
            <person name="Khan S.Y."/>
            <person name="Kohno S."/>
            <person name="de Koning A.J."/>
            <person name="Lance S.L."/>
            <person name="McCarthy F.M."/>
            <person name="McCormack J.E."/>
            <person name="Merchant M.E."/>
            <person name="Peterson D.G."/>
            <person name="Pollock D.D."/>
            <person name="Pourmand N."/>
            <person name="Raney B.J."/>
            <person name="Roessler K.A."/>
            <person name="Sanford J.R."/>
            <person name="Sawyer R.H."/>
            <person name="Schmidt C.J."/>
            <person name="Triplett E.W."/>
            <person name="Tuberville T.D."/>
            <person name="Venegas-Anaya M."/>
            <person name="Howard J.T."/>
            <person name="Jarvis E.D."/>
            <person name="Guillette L.J.Jr."/>
            <person name="Glenn T.C."/>
            <person name="Green R.E."/>
            <person name="Ray D.A."/>
        </authorList>
    </citation>
    <scope>NUCLEOTIDE SEQUENCE [LARGE SCALE GENOMIC DNA]</scope>
    <source>
        <strain evidence="3">KSC_2009_1</strain>
    </source>
</reference>
<feature type="compositionally biased region" description="Basic and acidic residues" evidence="1">
    <location>
        <begin position="68"/>
        <end position="79"/>
    </location>
</feature>
<gene>
    <name evidence="3" type="ORF">Y1Q_0000697</name>
</gene>
<proteinExistence type="predicted"/>
<keyword evidence="2" id="KW-0472">Membrane</keyword>